<dbReference type="PANTHER" id="PTHR10773">
    <property type="entry name" value="DNA-DIRECTED RNA POLYMERASES I, II, AND III SUBUNIT RPABC2"/>
    <property type="match status" value="1"/>
</dbReference>
<organism evidence="3 4">
    <name type="scientific">Elysia chlorotica</name>
    <name type="common">Eastern emerald elysia</name>
    <name type="synonym">Sea slug</name>
    <dbReference type="NCBI Taxonomy" id="188477"/>
    <lineage>
        <taxon>Eukaryota</taxon>
        <taxon>Metazoa</taxon>
        <taxon>Spiralia</taxon>
        <taxon>Lophotrochozoa</taxon>
        <taxon>Mollusca</taxon>
        <taxon>Gastropoda</taxon>
        <taxon>Heterobranchia</taxon>
        <taxon>Euthyneura</taxon>
        <taxon>Panpulmonata</taxon>
        <taxon>Sacoglossa</taxon>
        <taxon>Placobranchoidea</taxon>
        <taxon>Plakobranchidae</taxon>
        <taxon>Elysia</taxon>
    </lineage>
</organism>
<evidence type="ECO:0000313" key="4">
    <source>
        <dbReference type="Proteomes" id="UP000271974"/>
    </source>
</evidence>
<keyword evidence="4" id="KW-1185">Reference proteome</keyword>
<gene>
    <name evidence="3" type="ORF">EGW08_020035</name>
</gene>
<feature type="region of interest" description="Disordered" evidence="1">
    <location>
        <begin position="62"/>
        <end position="95"/>
    </location>
</feature>
<dbReference type="EMBL" id="RQTK01001098">
    <property type="protein sequence ID" value="RUS72208.1"/>
    <property type="molecule type" value="Genomic_DNA"/>
</dbReference>
<comment type="caution">
    <text evidence="3">The sequence shown here is derived from an EMBL/GenBank/DDBJ whole genome shotgun (WGS) entry which is preliminary data.</text>
</comment>
<dbReference type="Proteomes" id="UP000271974">
    <property type="component" value="Unassembled WGS sequence"/>
</dbReference>
<proteinExistence type="predicted"/>
<reference evidence="3 4" key="1">
    <citation type="submission" date="2019-01" db="EMBL/GenBank/DDBJ databases">
        <title>A draft genome assembly of the solar-powered sea slug Elysia chlorotica.</title>
        <authorList>
            <person name="Cai H."/>
            <person name="Li Q."/>
            <person name="Fang X."/>
            <person name="Li J."/>
            <person name="Curtis N.E."/>
            <person name="Altenburger A."/>
            <person name="Shibata T."/>
            <person name="Feng M."/>
            <person name="Maeda T."/>
            <person name="Schwartz J.A."/>
            <person name="Shigenobu S."/>
            <person name="Lundholm N."/>
            <person name="Nishiyama T."/>
            <person name="Yang H."/>
            <person name="Hasebe M."/>
            <person name="Li S."/>
            <person name="Pierce S.K."/>
            <person name="Wang J."/>
        </authorList>
    </citation>
    <scope>NUCLEOTIDE SEQUENCE [LARGE SCALE GENOMIC DNA]</scope>
    <source>
        <strain evidence="3">EC2010</strain>
        <tissue evidence="3">Whole organism of an adult</tissue>
    </source>
</reference>
<dbReference type="AlphaFoldDB" id="A0A433SSI5"/>
<evidence type="ECO:0000313" key="3">
    <source>
        <dbReference type="EMBL" id="RUS72208.1"/>
    </source>
</evidence>
<dbReference type="InterPro" id="IPR057191">
    <property type="entry name" value="DUF7869"/>
</dbReference>
<feature type="compositionally biased region" description="Polar residues" evidence="1">
    <location>
        <begin position="62"/>
        <end position="77"/>
    </location>
</feature>
<dbReference type="Pfam" id="PF25273">
    <property type="entry name" value="DUF7869"/>
    <property type="match status" value="1"/>
</dbReference>
<protein>
    <recommendedName>
        <fullName evidence="2">DUF7869 domain-containing protein</fullName>
    </recommendedName>
</protein>
<evidence type="ECO:0000256" key="1">
    <source>
        <dbReference type="SAM" id="MobiDB-lite"/>
    </source>
</evidence>
<dbReference type="PANTHER" id="PTHR10773:SF19">
    <property type="match status" value="1"/>
</dbReference>
<feature type="domain" description="DUF7869" evidence="2">
    <location>
        <begin position="326"/>
        <end position="407"/>
    </location>
</feature>
<name>A0A433SSI5_ELYCH</name>
<accession>A0A433SSI5</accession>
<dbReference type="STRING" id="188477.A0A433SSI5"/>
<dbReference type="OrthoDB" id="6161632at2759"/>
<sequence length="443" mass="51210">MELELLLVKMPFQQKYRPCTPNYGKLRRTRQNLGRAETEVALVLVVRLVCLIYGDKTSEQNTPDLGSHMCNDTNPASNEKRDDKIERRRSRKEDGQQAEFHKCAFKYHMNIVRDGRSSKIDICIKAFTSIFDVTENRVRRVRDALATTGLPPKNKQGQHNNRPHALSQEEKDLVIGHIQSFRGRASHYSRKRTRRIIAFGYPRKDTCSTCDGLKCKIEGGNTQLNELPPDSERAALLLRQKDGQKSTFELHQRKGEVFYDRKKAARMGAQRSDGMEAVCFDYQKNLPCPNITTQDVYYSRQLSFHSFNIHVLSSDKVFFYCYDETVGKKGSDDVCSMLFDCFSRLFSHDVKHISLFCDSCAGQNKNWTVLRFMYYLVHMAKRFDTITMTLPVRGHSYMECDRDMANVDQSSPAEVPDDWRKVLEAARVKPEPFNVINMTSEKF</sequence>
<evidence type="ECO:0000259" key="2">
    <source>
        <dbReference type="Pfam" id="PF25273"/>
    </source>
</evidence>
<feature type="compositionally biased region" description="Basic and acidic residues" evidence="1">
    <location>
        <begin position="78"/>
        <end position="95"/>
    </location>
</feature>